<evidence type="ECO:0000256" key="1">
    <source>
        <dbReference type="SAM" id="MobiDB-lite"/>
    </source>
</evidence>
<feature type="compositionally biased region" description="Polar residues" evidence="1">
    <location>
        <begin position="36"/>
        <end position="47"/>
    </location>
</feature>
<dbReference type="AlphaFoldDB" id="A0A448WCQ9"/>
<sequence>MKHLSDRTCRFAKPAELAESDGPFSDATRHSVVWHTNTESPGQSSGQADADGFRCPPGPSGRSLRLAGQAEPSVSFCEQIRTQLQPTFVTAHPLYVHALTASHRKFTSGTSNCKCVQTGSTHASRIEHAHNYTGQCGTFSHTTVSSRQATVQSSVRNRDFIISLALLPIPACPTRRNVLVPIRSSVRTSIPQPMHNIN</sequence>
<protein>
    <submittedName>
        <fullName evidence="2">Uncharacterized protein</fullName>
    </submittedName>
</protein>
<evidence type="ECO:0000313" key="2">
    <source>
        <dbReference type="EMBL" id="VEL08601.1"/>
    </source>
</evidence>
<evidence type="ECO:0000313" key="3">
    <source>
        <dbReference type="Proteomes" id="UP000784294"/>
    </source>
</evidence>
<organism evidence="2 3">
    <name type="scientific">Protopolystoma xenopodis</name>
    <dbReference type="NCBI Taxonomy" id="117903"/>
    <lineage>
        <taxon>Eukaryota</taxon>
        <taxon>Metazoa</taxon>
        <taxon>Spiralia</taxon>
        <taxon>Lophotrochozoa</taxon>
        <taxon>Platyhelminthes</taxon>
        <taxon>Monogenea</taxon>
        <taxon>Polyopisthocotylea</taxon>
        <taxon>Polystomatidea</taxon>
        <taxon>Polystomatidae</taxon>
        <taxon>Protopolystoma</taxon>
    </lineage>
</organism>
<reference evidence="2" key="1">
    <citation type="submission" date="2018-11" db="EMBL/GenBank/DDBJ databases">
        <authorList>
            <consortium name="Pathogen Informatics"/>
        </authorList>
    </citation>
    <scope>NUCLEOTIDE SEQUENCE</scope>
</reference>
<dbReference type="Proteomes" id="UP000784294">
    <property type="component" value="Unassembled WGS sequence"/>
</dbReference>
<dbReference type="EMBL" id="CAAALY010004337">
    <property type="protein sequence ID" value="VEL08601.1"/>
    <property type="molecule type" value="Genomic_DNA"/>
</dbReference>
<name>A0A448WCQ9_9PLAT</name>
<keyword evidence="3" id="KW-1185">Reference proteome</keyword>
<gene>
    <name evidence="2" type="ORF">PXEA_LOCUS2041</name>
</gene>
<accession>A0A448WCQ9</accession>
<comment type="caution">
    <text evidence="2">The sequence shown here is derived from an EMBL/GenBank/DDBJ whole genome shotgun (WGS) entry which is preliminary data.</text>
</comment>
<proteinExistence type="predicted"/>
<feature type="region of interest" description="Disordered" evidence="1">
    <location>
        <begin position="36"/>
        <end position="67"/>
    </location>
</feature>